<dbReference type="InterPro" id="IPR036322">
    <property type="entry name" value="WD40_repeat_dom_sf"/>
</dbReference>
<evidence type="ECO:0000256" key="2">
    <source>
        <dbReference type="ARBA" id="ARBA00006260"/>
    </source>
</evidence>
<dbReference type="STRING" id="1088818.A0A2I0ATB4"/>
<dbReference type="GO" id="GO:0051015">
    <property type="term" value="F:actin filament binding"/>
    <property type="evidence" value="ECO:0007669"/>
    <property type="project" value="TreeGrafter"/>
</dbReference>
<dbReference type="PANTHER" id="PTHR10709:SF2">
    <property type="entry name" value="ACTIN-RELATED PROTEIN 2_3 COMPLEX SUBUNIT"/>
    <property type="match status" value="1"/>
</dbReference>
<evidence type="ECO:0000256" key="5">
    <source>
        <dbReference type="ARBA" id="ARBA00022737"/>
    </source>
</evidence>
<dbReference type="InterPro" id="IPR015943">
    <property type="entry name" value="WD40/YVTN_repeat-like_dom_sf"/>
</dbReference>
<organism evidence="10 11">
    <name type="scientific">Apostasia shenzhenica</name>
    <dbReference type="NCBI Taxonomy" id="1088818"/>
    <lineage>
        <taxon>Eukaryota</taxon>
        <taxon>Viridiplantae</taxon>
        <taxon>Streptophyta</taxon>
        <taxon>Embryophyta</taxon>
        <taxon>Tracheophyta</taxon>
        <taxon>Spermatophyta</taxon>
        <taxon>Magnoliopsida</taxon>
        <taxon>Liliopsida</taxon>
        <taxon>Asparagales</taxon>
        <taxon>Orchidaceae</taxon>
        <taxon>Apostasioideae</taxon>
        <taxon>Apostasia</taxon>
    </lineage>
</organism>
<keyword evidence="5" id="KW-0677">Repeat</keyword>
<dbReference type="Pfam" id="PF00400">
    <property type="entry name" value="WD40"/>
    <property type="match status" value="2"/>
</dbReference>
<keyword evidence="3 8" id="KW-0963">Cytoplasm</keyword>
<dbReference type="EMBL" id="KZ451950">
    <property type="protein sequence ID" value="PKA58777.1"/>
    <property type="molecule type" value="Genomic_DNA"/>
</dbReference>
<dbReference type="PIRSF" id="PIRSF038093">
    <property type="entry name" value="ARP2/3_su1"/>
    <property type="match status" value="1"/>
</dbReference>
<evidence type="ECO:0000256" key="4">
    <source>
        <dbReference type="ARBA" id="ARBA00022574"/>
    </source>
</evidence>
<dbReference type="PROSITE" id="PS50082">
    <property type="entry name" value="WD_REPEATS_2"/>
    <property type="match status" value="2"/>
</dbReference>
<evidence type="ECO:0000313" key="10">
    <source>
        <dbReference type="EMBL" id="PKA58777.1"/>
    </source>
</evidence>
<dbReference type="Proteomes" id="UP000236161">
    <property type="component" value="Unassembled WGS sequence"/>
</dbReference>
<evidence type="ECO:0000256" key="7">
    <source>
        <dbReference type="ARBA" id="ARBA00023212"/>
    </source>
</evidence>
<comment type="similarity">
    <text evidence="2 8">Belongs to the WD repeat ARPC1 family.</text>
</comment>
<evidence type="ECO:0000256" key="6">
    <source>
        <dbReference type="ARBA" id="ARBA00023203"/>
    </source>
</evidence>
<dbReference type="InterPro" id="IPR017383">
    <property type="entry name" value="ARPC1"/>
</dbReference>
<dbReference type="SMART" id="SM00320">
    <property type="entry name" value="WD40"/>
    <property type="match status" value="5"/>
</dbReference>
<keyword evidence="6 8" id="KW-0009">Actin-binding</keyword>
<dbReference type="Gene3D" id="2.130.10.10">
    <property type="entry name" value="YVTN repeat-like/Quinoprotein amine dehydrogenase"/>
    <property type="match status" value="2"/>
</dbReference>
<dbReference type="PANTHER" id="PTHR10709">
    <property type="entry name" value="ACTIN-RELATED PROTEIN 2/3 COMPLEX SUBUNIT 1"/>
    <property type="match status" value="1"/>
</dbReference>
<dbReference type="AlphaFoldDB" id="A0A2I0ATB4"/>
<feature type="repeat" description="WD" evidence="9">
    <location>
        <begin position="140"/>
        <end position="172"/>
    </location>
</feature>
<dbReference type="Pfam" id="PF07676">
    <property type="entry name" value="PD40"/>
    <property type="match status" value="1"/>
</dbReference>
<comment type="subcellular location">
    <subcellularLocation>
        <location evidence="1">Cytoplasm</location>
        <location evidence="1">Cytoskeleton</location>
    </subcellularLocation>
</comment>
<dbReference type="OrthoDB" id="406844at2759"/>
<evidence type="ECO:0000256" key="3">
    <source>
        <dbReference type="ARBA" id="ARBA00022490"/>
    </source>
</evidence>
<dbReference type="InterPro" id="IPR001680">
    <property type="entry name" value="WD40_rpt"/>
</dbReference>
<dbReference type="GO" id="GO:0034314">
    <property type="term" value="P:Arp2/3 complex-mediated actin nucleation"/>
    <property type="evidence" value="ECO:0007669"/>
    <property type="project" value="UniProtKB-UniRule"/>
</dbReference>
<evidence type="ECO:0000256" key="9">
    <source>
        <dbReference type="PROSITE-ProRule" id="PRU00221"/>
    </source>
</evidence>
<feature type="repeat" description="WD" evidence="9">
    <location>
        <begin position="50"/>
        <end position="91"/>
    </location>
</feature>
<dbReference type="InterPro" id="IPR011659">
    <property type="entry name" value="WD40"/>
</dbReference>
<accession>A0A2I0ATB4</accession>
<protein>
    <recommendedName>
        <fullName evidence="8">Actin-related protein 2/3 complex subunit</fullName>
    </recommendedName>
</protein>
<keyword evidence="7 8" id="KW-0206">Cytoskeleton</keyword>
<sequence>MPAVEVHQFAQCITCHAWSPDRTMIAFCPNNTEVHIYKFNVDKWDRIHVLYKHDQLISGIDWSLRSNKIVTASHDRNSYVWNQEGSEWVPTLVILRLNRAALCVQWSPQENKFAVGSGAKTVCVCYYEQENNWWVSKLVRKRHDSSITSVAWHPDNIFLATTSTDGKCRVFSTFIKGVDTKDLGASSSRDSKFGEQIVQLDLSSSWAFGVKWSPSGNTLAYAGHNSTIYFVEDVCSSTFAQNVAYRNLPLRDVGQHPFFVPVHLLFFGFLHRYLDALSIYFDAFAVNVLFVSERIVVGAGFDCSPMIFTKDETGLWSFVKFLEERKTAPSNSKYGSQFSEAFGKLYGQSRYGVNSDTRNSHENLITCIVPLRKEGDNLVRRFSTSGLDGKVVIWELDDMDFP</sequence>
<evidence type="ECO:0000256" key="8">
    <source>
        <dbReference type="PIRNR" id="PIRNR038093"/>
    </source>
</evidence>
<keyword evidence="4 9" id="KW-0853">WD repeat</keyword>
<evidence type="ECO:0000313" key="11">
    <source>
        <dbReference type="Proteomes" id="UP000236161"/>
    </source>
</evidence>
<dbReference type="SUPFAM" id="SSF50978">
    <property type="entry name" value="WD40 repeat-like"/>
    <property type="match status" value="1"/>
</dbReference>
<proteinExistence type="inferred from homology"/>
<dbReference type="GO" id="GO:0005885">
    <property type="term" value="C:Arp2/3 protein complex"/>
    <property type="evidence" value="ECO:0007669"/>
    <property type="project" value="UniProtKB-UniRule"/>
</dbReference>
<keyword evidence="11" id="KW-1185">Reference proteome</keyword>
<name>A0A2I0ATB4_9ASPA</name>
<comment type="function">
    <text evidence="8">Functions as component of the Arp2/3 complex which is involved in regulation of actin polymerization and together with an activating nucleation-promoting factor (NPF) mediates the formation of branched actin networks.</text>
</comment>
<gene>
    <name evidence="10" type="primary">ARPC1B</name>
    <name evidence="10" type="ORF">AXF42_Ash000870</name>
</gene>
<reference evidence="10 11" key="1">
    <citation type="journal article" date="2017" name="Nature">
        <title>The Apostasia genome and the evolution of orchids.</title>
        <authorList>
            <person name="Zhang G.Q."/>
            <person name="Liu K.W."/>
            <person name="Li Z."/>
            <person name="Lohaus R."/>
            <person name="Hsiao Y.Y."/>
            <person name="Niu S.C."/>
            <person name="Wang J.Y."/>
            <person name="Lin Y.C."/>
            <person name="Xu Q."/>
            <person name="Chen L.J."/>
            <person name="Yoshida K."/>
            <person name="Fujiwara S."/>
            <person name="Wang Z.W."/>
            <person name="Zhang Y.Q."/>
            <person name="Mitsuda N."/>
            <person name="Wang M."/>
            <person name="Liu G.H."/>
            <person name="Pecoraro L."/>
            <person name="Huang H.X."/>
            <person name="Xiao X.J."/>
            <person name="Lin M."/>
            <person name="Wu X.Y."/>
            <person name="Wu W.L."/>
            <person name="Chen Y.Y."/>
            <person name="Chang S.B."/>
            <person name="Sakamoto S."/>
            <person name="Ohme-Takagi M."/>
            <person name="Yagi M."/>
            <person name="Zeng S.J."/>
            <person name="Shen C.Y."/>
            <person name="Yeh C.M."/>
            <person name="Luo Y.B."/>
            <person name="Tsai W.C."/>
            <person name="Van de Peer Y."/>
            <person name="Liu Z.J."/>
        </authorList>
    </citation>
    <scope>NUCLEOTIDE SEQUENCE [LARGE SCALE GENOMIC DNA]</scope>
    <source>
        <strain evidence="11">cv. Shenzhen</strain>
        <tissue evidence="10">Stem</tissue>
    </source>
</reference>
<evidence type="ECO:0000256" key="1">
    <source>
        <dbReference type="ARBA" id="ARBA00004245"/>
    </source>
</evidence>